<gene>
    <name evidence="1" type="ORF">C4B59_11930</name>
</gene>
<sequence length="88" mass="10091">MISEKDKASILKYAKRYNISTVILFGSCLDKEDPNDIDIGIKGIEPELFFKFYGELLMEVSKRIDIVNLGKDNLFNRLVEKEGVKLYG</sequence>
<dbReference type="EMBL" id="PQXF01000027">
    <property type="protein sequence ID" value="PXF59208.1"/>
    <property type="molecule type" value="Genomic_DNA"/>
</dbReference>
<evidence type="ECO:0000313" key="2">
    <source>
        <dbReference type="Proteomes" id="UP000248329"/>
    </source>
</evidence>
<protein>
    <submittedName>
        <fullName evidence="1">Uncharacterized protein</fullName>
    </submittedName>
</protein>
<reference evidence="1" key="1">
    <citation type="submission" date="2018-01" db="EMBL/GenBank/DDBJ databases">
        <authorList>
            <person name="Krukenberg V."/>
        </authorList>
    </citation>
    <scope>NUCLEOTIDE SEQUENCE</scope>
    <source>
        <strain evidence="1">E20ANME2</strain>
    </source>
</reference>
<evidence type="ECO:0000313" key="1">
    <source>
        <dbReference type="EMBL" id="PXF59208.1"/>
    </source>
</evidence>
<comment type="caution">
    <text evidence="1">The sequence shown here is derived from an EMBL/GenBank/DDBJ whole genome shotgun (WGS) entry which is preliminary data.</text>
</comment>
<name>A0AC61L106_9EURY</name>
<proteinExistence type="predicted"/>
<dbReference type="Proteomes" id="UP000248329">
    <property type="component" value="Unassembled WGS sequence"/>
</dbReference>
<accession>A0AC61L106</accession>
<organism evidence="1 2">
    <name type="scientific">Candidatus Methanogaster sp</name>
    <dbReference type="NCBI Taxonomy" id="3386292"/>
    <lineage>
        <taxon>Archaea</taxon>
        <taxon>Methanobacteriati</taxon>
        <taxon>Methanobacteriota</taxon>
        <taxon>Stenosarchaea group</taxon>
        <taxon>Methanomicrobia</taxon>
        <taxon>Methanosarcinales</taxon>
        <taxon>ANME-2 cluster</taxon>
        <taxon>Candidatus Methanogasteraceae</taxon>
        <taxon>Candidatus Methanogaster</taxon>
    </lineage>
</organism>